<reference evidence="5" key="1">
    <citation type="journal article" date="2020" name="Stud. Mycol.">
        <title>101 Dothideomycetes genomes: a test case for predicting lifestyles and emergence of pathogens.</title>
        <authorList>
            <person name="Haridas S."/>
            <person name="Albert R."/>
            <person name="Binder M."/>
            <person name="Bloem J."/>
            <person name="Labutti K."/>
            <person name="Salamov A."/>
            <person name="Andreopoulos B."/>
            <person name="Baker S."/>
            <person name="Barry K."/>
            <person name="Bills G."/>
            <person name="Bluhm B."/>
            <person name="Cannon C."/>
            <person name="Castanera R."/>
            <person name="Culley D."/>
            <person name="Daum C."/>
            <person name="Ezra D."/>
            <person name="Gonzalez J."/>
            <person name="Henrissat B."/>
            <person name="Kuo A."/>
            <person name="Liang C."/>
            <person name="Lipzen A."/>
            <person name="Lutzoni F."/>
            <person name="Magnuson J."/>
            <person name="Mondo S."/>
            <person name="Nolan M."/>
            <person name="Ohm R."/>
            <person name="Pangilinan J."/>
            <person name="Park H.-J."/>
            <person name="Ramirez L."/>
            <person name="Alfaro M."/>
            <person name="Sun H."/>
            <person name="Tritt A."/>
            <person name="Yoshinaga Y."/>
            <person name="Zwiers L.-H."/>
            <person name="Turgeon B."/>
            <person name="Goodwin S."/>
            <person name="Spatafora J."/>
            <person name="Crous P."/>
            <person name="Grigoriev I."/>
        </authorList>
    </citation>
    <scope>NUCLEOTIDE SEQUENCE</scope>
    <source>
        <strain evidence="5">CBS 627.86</strain>
    </source>
</reference>
<dbReference type="Gene3D" id="3.10.350.10">
    <property type="entry name" value="LysM domain"/>
    <property type="match status" value="2"/>
</dbReference>
<evidence type="ECO:0000313" key="6">
    <source>
        <dbReference type="Proteomes" id="UP000799770"/>
    </source>
</evidence>
<organism evidence="5 6">
    <name type="scientific">Lophiotrema nucula</name>
    <dbReference type="NCBI Taxonomy" id="690887"/>
    <lineage>
        <taxon>Eukaryota</taxon>
        <taxon>Fungi</taxon>
        <taxon>Dikarya</taxon>
        <taxon>Ascomycota</taxon>
        <taxon>Pezizomycotina</taxon>
        <taxon>Dothideomycetes</taxon>
        <taxon>Pleosporomycetidae</taxon>
        <taxon>Pleosporales</taxon>
        <taxon>Lophiotremataceae</taxon>
        <taxon>Lophiotrema</taxon>
    </lineage>
</organism>
<feature type="compositionally biased region" description="Low complexity" evidence="3">
    <location>
        <begin position="386"/>
        <end position="411"/>
    </location>
</feature>
<dbReference type="GO" id="GO:0008061">
    <property type="term" value="F:chitin binding"/>
    <property type="evidence" value="ECO:0007669"/>
    <property type="project" value="UniProtKB-KW"/>
</dbReference>
<proteinExistence type="predicted"/>
<dbReference type="EMBL" id="ML977315">
    <property type="protein sequence ID" value="KAF2119717.1"/>
    <property type="molecule type" value="Genomic_DNA"/>
</dbReference>
<protein>
    <recommendedName>
        <fullName evidence="4">LysM domain-containing protein</fullName>
    </recommendedName>
</protein>
<keyword evidence="2" id="KW-0843">Virulence</keyword>
<name>A0A6A5ZLJ0_9PLEO</name>
<evidence type="ECO:0000256" key="3">
    <source>
        <dbReference type="SAM" id="MobiDB-lite"/>
    </source>
</evidence>
<dbReference type="SUPFAM" id="SSF54106">
    <property type="entry name" value="LysM domain"/>
    <property type="match status" value="1"/>
</dbReference>
<dbReference type="SMART" id="SM00257">
    <property type="entry name" value="LysM"/>
    <property type="match status" value="2"/>
</dbReference>
<feature type="domain" description="LysM" evidence="4">
    <location>
        <begin position="334"/>
        <end position="380"/>
    </location>
</feature>
<dbReference type="CDD" id="cd00118">
    <property type="entry name" value="LysM"/>
    <property type="match status" value="1"/>
</dbReference>
<evidence type="ECO:0000259" key="4">
    <source>
        <dbReference type="PROSITE" id="PS51782"/>
    </source>
</evidence>
<dbReference type="Pfam" id="PF01476">
    <property type="entry name" value="LysM"/>
    <property type="match status" value="1"/>
</dbReference>
<dbReference type="AlphaFoldDB" id="A0A6A5ZLJ0"/>
<dbReference type="InterPro" id="IPR018392">
    <property type="entry name" value="LysM"/>
</dbReference>
<gene>
    <name evidence="5" type="ORF">BDV96DRAFT_676594</name>
</gene>
<feature type="region of interest" description="Disordered" evidence="3">
    <location>
        <begin position="384"/>
        <end position="421"/>
    </location>
</feature>
<dbReference type="PANTHER" id="PTHR34997">
    <property type="entry name" value="AM15"/>
    <property type="match status" value="1"/>
</dbReference>
<evidence type="ECO:0000256" key="2">
    <source>
        <dbReference type="ARBA" id="ARBA00023026"/>
    </source>
</evidence>
<evidence type="ECO:0000256" key="1">
    <source>
        <dbReference type="ARBA" id="ARBA00022669"/>
    </source>
</evidence>
<dbReference type="InterPro" id="IPR036779">
    <property type="entry name" value="LysM_dom_sf"/>
</dbReference>
<feature type="domain" description="LysM" evidence="4">
    <location>
        <begin position="68"/>
        <end position="115"/>
    </location>
</feature>
<dbReference type="InterPro" id="IPR052210">
    <property type="entry name" value="LysM1-like"/>
</dbReference>
<evidence type="ECO:0000313" key="5">
    <source>
        <dbReference type="EMBL" id="KAF2119717.1"/>
    </source>
</evidence>
<keyword evidence="1" id="KW-0147">Chitin-binding</keyword>
<dbReference type="PROSITE" id="PS51782">
    <property type="entry name" value="LYSM"/>
    <property type="match status" value="2"/>
</dbReference>
<dbReference type="PANTHER" id="PTHR34997:SF1">
    <property type="entry name" value="PEPTIDOGLYCAN-BINDING LYSIN DOMAIN"/>
    <property type="match status" value="1"/>
</dbReference>
<dbReference type="Proteomes" id="UP000799770">
    <property type="component" value="Unassembled WGS sequence"/>
</dbReference>
<accession>A0A6A5ZLJ0</accession>
<dbReference type="OrthoDB" id="5985073at2759"/>
<sequence length="473" mass="51245">MDLSIFSYGNMYDRRTQLEIDEPLNSGYGMHQEDFNSLLESCGIATTSYTVTPTNASSTSTATSTCETKIIADAGQTINSIAKDNSVSTDRLLQSNRILPLLNNDTLTEGEVICLDGVSKCLIRQVTSGDTCDALVEASGKGVNIIMFKSWNPTVGYKCMNLPFMVGKYICISPLSSIPKPIPTNGTNSSTTQLPSYSWNNIPNSASSAMNITGAWIFPTEAIEIQTHSAELPPDASISAIIARISNCPFLKEHTEDWEIGLDDDEYRLHSWDLPVECQELWEPYCTPNPTAPILSSPTTIASSCYPTVFTIIPDGWVNPPASINNGTADNCNKWHVVSRNDTCAGLEARYGITHESFTQWNPAVNADCRNLMAQFAYCTTSVAGPTSPTRAPTTAPTATMTTTPKTNSNSPPAPTQSGTDANCTQWHMVKAGDCGAIQHLCRSLLRTQQGDQCCLLKSLNWICVLCPLGSCV</sequence>
<keyword evidence="6" id="KW-1185">Reference proteome</keyword>